<keyword evidence="1" id="KW-0964">Secreted</keyword>
<keyword evidence="6" id="KW-1185">Reference proteome</keyword>
<organism evidence="5 6">
    <name type="scientific">Phytophthora pseudosyringae</name>
    <dbReference type="NCBI Taxonomy" id="221518"/>
    <lineage>
        <taxon>Eukaryota</taxon>
        <taxon>Sar</taxon>
        <taxon>Stramenopiles</taxon>
        <taxon>Oomycota</taxon>
        <taxon>Peronosporomycetes</taxon>
        <taxon>Peronosporales</taxon>
        <taxon>Peronosporaceae</taxon>
        <taxon>Phytophthora</taxon>
    </lineage>
</organism>
<dbReference type="EMBL" id="JAGDFM010000021">
    <property type="protein sequence ID" value="KAG7391367.1"/>
    <property type="molecule type" value="Genomic_DNA"/>
</dbReference>
<evidence type="ECO:0000256" key="3">
    <source>
        <dbReference type="SAM" id="Phobius"/>
    </source>
</evidence>
<evidence type="ECO:0000256" key="1">
    <source>
        <dbReference type="RuleBase" id="RU368111"/>
    </source>
</evidence>
<reference evidence="5" key="1">
    <citation type="submission" date="2021-02" db="EMBL/GenBank/DDBJ databases">
        <authorList>
            <person name="Palmer J.M."/>
        </authorList>
    </citation>
    <scope>NUCLEOTIDE SEQUENCE</scope>
    <source>
        <strain evidence="5">SCRP734</strain>
    </source>
</reference>
<dbReference type="SMART" id="SM01187">
    <property type="entry name" value="Elicitin"/>
    <property type="match status" value="1"/>
</dbReference>
<evidence type="ECO:0000256" key="2">
    <source>
        <dbReference type="SAM" id="MobiDB-lite"/>
    </source>
</evidence>
<dbReference type="AlphaFoldDB" id="A0A8T1WCG4"/>
<keyword evidence="3" id="KW-1133">Transmembrane helix</keyword>
<dbReference type="GO" id="GO:0005576">
    <property type="term" value="C:extracellular region"/>
    <property type="evidence" value="ECO:0007669"/>
    <property type="project" value="UniProtKB-SubCell"/>
</dbReference>
<name>A0A8T1WCG4_9STRA</name>
<feature type="transmembrane region" description="Helical" evidence="3">
    <location>
        <begin position="147"/>
        <end position="170"/>
    </location>
</feature>
<gene>
    <name evidence="5" type="ORF">PHYPSEUDO_004902</name>
</gene>
<comment type="similarity">
    <text evidence="1">Belongs to the elicitin family.</text>
</comment>
<comment type="subcellular location">
    <subcellularLocation>
        <location evidence="1">Secreted</location>
    </subcellularLocation>
</comment>
<comment type="caution">
    <text evidence="5">The sequence shown here is derived from an EMBL/GenBank/DDBJ whole genome shotgun (WGS) entry which is preliminary data.</text>
</comment>
<dbReference type="OrthoDB" id="124355at2759"/>
<comment type="function">
    <text evidence="1">Induces local and distal defense responses (incompatible hypersensitive reaction) in plants from the solanaceae and cruciferae families. Elicits leaf necrosis and causes the accumulation of pathogenesis-related proteins. Might interact with the lipidic molecules of the plasma membrane.</text>
</comment>
<evidence type="ECO:0000313" key="6">
    <source>
        <dbReference type="Proteomes" id="UP000694044"/>
    </source>
</evidence>
<keyword evidence="3" id="KW-0472">Membrane</keyword>
<sequence>MNKVVALALALACVLADRAVAVSVCQRSQLGSLLTNSNTTACATDSGVVFADLDGAPSDEQLATICETDACRLLMAAILAIDPEDCTLPLNENLNLMSDLVDPVVDKCMSMGIAIGGSSKVGSDSGVDVGDEDSAASSSGAGGSSSAATASAAAVSCVVAVALAAVLAVAQ</sequence>
<keyword evidence="1" id="KW-0928">Hypersensitive response elicitation</keyword>
<dbReference type="InterPro" id="IPR002200">
    <property type="entry name" value="Elicitin"/>
</dbReference>
<accession>A0A8T1WCG4</accession>
<keyword evidence="4" id="KW-0732">Signal</keyword>
<feature type="chain" id="PRO_5035768862" description="Elicitin" evidence="4">
    <location>
        <begin position="22"/>
        <end position="171"/>
    </location>
</feature>
<keyword evidence="3" id="KW-0812">Transmembrane</keyword>
<proteinExistence type="inferred from homology"/>
<feature type="region of interest" description="Disordered" evidence="2">
    <location>
        <begin position="121"/>
        <end position="142"/>
    </location>
</feature>
<feature type="signal peptide" evidence="4">
    <location>
        <begin position="1"/>
        <end position="21"/>
    </location>
</feature>
<evidence type="ECO:0000256" key="4">
    <source>
        <dbReference type="SAM" id="SignalP"/>
    </source>
</evidence>
<dbReference type="Proteomes" id="UP000694044">
    <property type="component" value="Unassembled WGS sequence"/>
</dbReference>
<dbReference type="GO" id="GO:0052040">
    <property type="term" value="P:symbiont-mediated perturbation of host programmed cell death"/>
    <property type="evidence" value="ECO:0007669"/>
    <property type="project" value="UniProtKB-UniRule"/>
</dbReference>
<keyword evidence="1" id="KW-1015">Disulfide bond</keyword>
<protein>
    <recommendedName>
        <fullName evidence="1">Elicitin</fullName>
    </recommendedName>
</protein>
<evidence type="ECO:0000313" key="5">
    <source>
        <dbReference type="EMBL" id="KAG7391367.1"/>
    </source>
</evidence>
<dbReference type="Pfam" id="PF00964">
    <property type="entry name" value="Elicitin"/>
    <property type="match status" value="1"/>
</dbReference>